<evidence type="ECO:0000256" key="7">
    <source>
        <dbReference type="HAMAP-Rule" id="MF_00277"/>
    </source>
</evidence>
<comment type="catalytic activity">
    <reaction evidence="7">
        <text>[protein-PII]-L-tyrosine + UTP = [protein-PII]-uridylyl-L-tyrosine + diphosphate</text>
        <dbReference type="Rhea" id="RHEA:13673"/>
        <dbReference type="Rhea" id="RHEA-COMP:12147"/>
        <dbReference type="Rhea" id="RHEA-COMP:12148"/>
        <dbReference type="ChEBI" id="CHEBI:33019"/>
        <dbReference type="ChEBI" id="CHEBI:46398"/>
        <dbReference type="ChEBI" id="CHEBI:46858"/>
        <dbReference type="ChEBI" id="CHEBI:90602"/>
        <dbReference type="EC" id="2.7.7.59"/>
    </reaction>
</comment>
<evidence type="ECO:0000256" key="3">
    <source>
        <dbReference type="ARBA" id="ARBA00022737"/>
    </source>
</evidence>
<dbReference type="SMART" id="SM00471">
    <property type="entry name" value="HDc"/>
    <property type="match status" value="1"/>
</dbReference>
<comment type="catalytic activity">
    <reaction evidence="7">
        <text>[protein-PII]-uridylyl-L-tyrosine + H2O = [protein-PII]-L-tyrosine + UMP + H(+)</text>
        <dbReference type="Rhea" id="RHEA:48600"/>
        <dbReference type="Rhea" id="RHEA-COMP:12147"/>
        <dbReference type="Rhea" id="RHEA-COMP:12148"/>
        <dbReference type="ChEBI" id="CHEBI:15377"/>
        <dbReference type="ChEBI" id="CHEBI:15378"/>
        <dbReference type="ChEBI" id="CHEBI:46858"/>
        <dbReference type="ChEBI" id="CHEBI:57865"/>
        <dbReference type="ChEBI" id="CHEBI:90602"/>
    </reaction>
</comment>
<dbReference type="PROSITE" id="PS51831">
    <property type="entry name" value="HD"/>
    <property type="match status" value="1"/>
</dbReference>
<dbReference type="Proteomes" id="UP000555728">
    <property type="component" value="Unassembled WGS sequence"/>
</dbReference>
<dbReference type="GO" id="GO:0008773">
    <property type="term" value="F:[protein-PII] uridylyltransferase activity"/>
    <property type="evidence" value="ECO:0007669"/>
    <property type="project" value="UniProtKB-UniRule"/>
</dbReference>
<dbReference type="Pfam" id="PF24931">
    <property type="entry name" value="ACT_ACR9_3rd"/>
    <property type="match status" value="1"/>
</dbReference>
<proteinExistence type="inferred from homology"/>
<dbReference type="EC" id="3.1.4.-" evidence="7"/>
<evidence type="ECO:0000256" key="5">
    <source>
        <dbReference type="ARBA" id="ARBA00022842"/>
    </source>
</evidence>
<dbReference type="PANTHER" id="PTHR47320">
    <property type="entry name" value="BIFUNCTIONAL URIDYLYLTRANSFERASE/URIDYLYL-REMOVING ENZYME"/>
    <property type="match status" value="1"/>
</dbReference>
<dbReference type="SUPFAM" id="SSF81593">
    <property type="entry name" value="Nucleotidyltransferase substrate binding subunit/domain"/>
    <property type="match status" value="1"/>
</dbReference>
<comment type="caution">
    <text evidence="7">Lacks conserved residue(s) required for the propagation of feature annotation.</text>
</comment>
<dbReference type="EMBL" id="JACIGI010000020">
    <property type="protein sequence ID" value="MBB4286750.1"/>
    <property type="molecule type" value="Genomic_DNA"/>
</dbReference>
<dbReference type="AlphaFoldDB" id="A0A7W6S1N5"/>
<dbReference type="InterPro" id="IPR010043">
    <property type="entry name" value="UTase/UR"/>
</dbReference>
<dbReference type="Pfam" id="PF01909">
    <property type="entry name" value="NTP_transf_2"/>
    <property type="match status" value="1"/>
</dbReference>
<dbReference type="Gene3D" id="3.30.70.260">
    <property type="match status" value="1"/>
</dbReference>
<evidence type="ECO:0000256" key="4">
    <source>
        <dbReference type="ARBA" id="ARBA00022801"/>
    </source>
</evidence>
<feature type="domain" description="ACT" evidence="8">
    <location>
        <begin position="736"/>
        <end position="813"/>
    </location>
</feature>
<name>A0A7W6S1N5_9PROT</name>
<dbReference type="SUPFAM" id="SSF109604">
    <property type="entry name" value="HD-domain/PDEase-like"/>
    <property type="match status" value="1"/>
</dbReference>
<dbReference type="InterPro" id="IPR002912">
    <property type="entry name" value="ACT_dom"/>
</dbReference>
<comment type="domain">
    <text evidence="7">Has four distinct domains: an N-terminal nucleotidyltransferase (NT) domain responsible for UTase activity, a central HD domain that encodes UR activity, and two C-terminal ACT domains that seem to have a role in glutamine sensing.</text>
</comment>
<evidence type="ECO:0000259" key="9">
    <source>
        <dbReference type="PROSITE" id="PS51831"/>
    </source>
</evidence>
<dbReference type="GO" id="GO:0006808">
    <property type="term" value="P:regulation of nitrogen utilization"/>
    <property type="evidence" value="ECO:0007669"/>
    <property type="project" value="UniProtKB-UniRule"/>
</dbReference>
<keyword evidence="4 7" id="KW-0378">Hydrolase</keyword>
<dbReference type="EC" id="2.7.7.59" evidence="7"/>
<dbReference type="CDD" id="cd04899">
    <property type="entry name" value="ACT_ACR-UUR-like_2"/>
    <property type="match status" value="1"/>
</dbReference>
<evidence type="ECO:0000256" key="6">
    <source>
        <dbReference type="ARBA" id="ARBA00023268"/>
    </source>
</evidence>
<sequence>MSLPRPTRPRAIIDRRALTLHLERLAETAHAGREGARTARAALLEDLKATLAAGREEIRRRFEDEGCRGAEVCAANTYLMDQILRVLHDFTVTHLFPKQTRTTGEQLCVLAVGGYGRGEMLPFSDIDLLFLLPYKTTPHTEQVVETMLYVLWDLGLKVGHATRSVDECIRQARADMTIRTAMLEARYIWGERALFQSLRNGLYTRVFAGSGMEFLESKLAERDQRHAKLGDSRYVLEPNIKEGKGGLRDLHTLFWMARYLYNVSDIDELVDRGILTPKAAGKFIKARAFLWTVRAHLHYLSGRAEERLTFDVQPRIAERMRYKDRPSATAVERFMKHYFLVARDVGNLTRIFLSVLEAQQKRRPMLSVPGFVMRARNLDGFVLDGRRLAVPRIDYFEQDPRALLRLFLVAHDQSLDIHPDTLRLVTENLTRVKGLRDDPEANALFMALLTHRKEPDSILRLMSEAGVFGRFIPDFERVTAQMQYDMYHVYTTDEHTIRAIGILNRIEGGALVDRLPVASRVVHQVQSRRALYVAVLLHDIAKGRGGDHSELGAVVAQEVCPRLGLTDEETETVAWLVRHHLAMSRIAFKRDVDDRKTIEDFAGLVQSLERLKLLTVLTCADIMAVGPGIWNNWKAALLRELYYRTVEDLLGNHATEPQDRRVEARKTALREALADQPADRVETHLGRGYPGYWLTFDTAAQARHARLIFAAEEAAGPDDRVIMVDTAVDADLGVTEVLVYAPDHPGLFSEIAGGIALAGGSIVDAKIFTLTNGMALDSFTVQSAEGGALDQPSRLGRLKAMVHDAVSGTVDLRAELARKARRLPARTKVFSVPPRVIIHDEASKTHTVVEVNGRDRPGFLYAVTAALTQLNVQIASARVNTYGERVVDVFYIKDLFGMKISHPGKLREIQRVLTQAAAVQALESERGAVVSREVGRGRRKPTRAAE</sequence>
<comment type="cofactor">
    <cofactor evidence="7">
        <name>Mg(2+)</name>
        <dbReference type="ChEBI" id="CHEBI:18420"/>
    </cofactor>
</comment>
<feature type="domain" description="ACT" evidence="8">
    <location>
        <begin position="848"/>
        <end position="924"/>
    </location>
</feature>
<dbReference type="Pfam" id="PF08335">
    <property type="entry name" value="GlnD_UR_UTase"/>
    <property type="match status" value="1"/>
</dbReference>
<dbReference type="SUPFAM" id="SSF55021">
    <property type="entry name" value="ACT-like"/>
    <property type="match status" value="2"/>
</dbReference>
<dbReference type="InterPro" id="IPR006674">
    <property type="entry name" value="HD_domain"/>
</dbReference>
<dbReference type="HAMAP" id="MF_00277">
    <property type="entry name" value="PII_uridylyl_transf"/>
    <property type="match status" value="1"/>
</dbReference>
<keyword evidence="3" id="KW-0677">Repeat</keyword>
<dbReference type="PANTHER" id="PTHR47320:SF1">
    <property type="entry name" value="BIFUNCTIONAL URIDYLYLTRANSFERASE_URIDYLYL-REMOVING ENZYME"/>
    <property type="match status" value="1"/>
</dbReference>
<comment type="similarity">
    <text evidence="7">Belongs to the GlnD family.</text>
</comment>
<dbReference type="NCBIfam" id="NF003467">
    <property type="entry name" value="PRK05092.1"/>
    <property type="match status" value="1"/>
</dbReference>
<accession>A0A7W6S1N5</accession>
<reference evidence="10 11" key="1">
    <citation type="submission" date="2020-08" db="EMBL/GenBank/DDBJ databases">
        <title>Genome sequencing of Purple Non-Sulfur Bacteria from various extreme environments.</title>
        <authorList>
            <person name="Mayer M."/>
        </authorList>
    </citation>
    <scope>NUCLEOTIDE SEQUENCE [LARGE SCALE GENOMIC DNA]</scope>
    <source>
        <strain evidence="10 11">JA135</strain>
    </source>
</reference>
<dbReference type="InterPro" id="IPR003607">
    <property type="entry name" value="HD/PDEase_dom"/>
</dbReference>
<comment type="activity regulation">
    <text evidence="7">Uridylyltransferase (UTase) activity is inhibited by glutamine, while glutamine activates uridylyl-removing (UR) activity.</text>
</comment>
<dbReference type="InterPro" id="IPR002934">
    <property type="entry name" value="Polymerase_NTP_transf_dom"/>
</dbReference>
<comment type="caution">
    <text evidence="10">The sequence shown here is derived from an EMBL/GenBank/DDBJ whole genome shotgun (WGS) entry which is preliminary data.</text>
</comment>
<comment type="function">
    <text evidence="7">Modifies, by uridylylation and deuridylylation, the PII regulatory proteins (GlnB and homologs), in response to the nitrogen status of the cell that GlnD senses through the glutamine level. Under low glutamine levels, catalyzes the conversion of the PII proteins and UTP to PII-UMP and PPi, while under higher glutamine levels, GlnD hydrolyzes PII-UMP to PII and UMP (deuridylylation). Thus, controls uridylylation state and activity of the PII proteins, and plays an important role in the regulation of nitrogen metabolism.</text>
</comment>
<keyword evidence="11" id="KW-1185">Reference proteome</keyword>
<evidence type="ECO:0000256" key="1">
    <source>
        <dbReference type="ARBA" id="ARBA00022679"/>
    </source>
</evidence>
<dbReference type="GO" id="GO:0008081">
    <property type="term" value="F:phosphoric diester hydrolase activity"/>
    <property type="evidence" value="ECO:0007669"/>
    <property type="project" value="UniProtKB-UniRule"/>
</dbReference>
<dbReference type="Gene3D" id="1.10.3090.10">
    <property type="entry name" value="cca-adding enzyme, domain 2"/>
    <property type="match status" value="1"/>
</dbReference>
<evidence type="ECO:0000256" key="2">
    <source>
        <dbReference type="ARBA" id="ARBA00022695"/>
    </source>
</evidence>
<keyword evidence="5 7" id="KW-0460">Magnesium</keyword>
<evidence type="ECO:0000313" key="10">
    <source>
        <dbReference type="EMBL" id="MBB4286750.1"/>
    </source>
</evidence>
<keyword evidence="1 7" id="KW-0808">Transferase</keyword>
<keyword evidence="6 7" id="KW-0511">Multifunctional enzyme</keyword>
<keyword evidence="2 7" id="KW-0548">Nucleotidyltransferase</keyword>
<evidence type="ECO:0000259" key="8">
    <source>
        <dbReference type="PROSITE" id="PS51671"/>
    </source>
</evidence>
<dbReference type="RefSeq" id="WP_184435867.1">
    <property type="nucleotide sequence ID" value="NZ_JACIGI010000020.1"/>
</dbReference>
<dbReference type="NCBIfam" id="TIGR01693">
    <property type="entry name" value="UTase_glnD"/>
    <property type="match status" value="1"/>
</dbReference>
<feature type="domain" description="HD" evidence="9">
    <location>
        <begin position="492"/>
        <end position="614"/>
    </location>
</feature>
<evidence type="ECO:0000313" key="11">
    <source>
        <dbReference type="Proteomes" id="UP000555728"/>
    </source>
</evidence>
<dbReference type="Gene3D" id="3.30.460.10">
    <property type="entry name" value="Beta Polymerase, domain 2"/>
    <property type="match status" value="1"/>
</dbReference>
<dbReference type="CDD" id="cd05401">
    <property type="entry name" value="NT_GlnE_GlnD_like"/>
    <property type="match status" value="1"/>
</dbReference>
<organism evidence="10 11">
    <name type="scientific">Roseospira goensis</name>
    <dbReference type="NCBI Taxonomy" id="391922"/>
    <lineage>
        <taxon>Bacteria</taxon>
        <taxon>Pseudomonadati</taxon>
        <taxon>Pseudomonadota</taxon>
        <taxon>Alphaproteobacteria</taxon>
        <taxon>Rhodospirillales</taxon>
        <taxon>Rhodospirillaceae</taxon>
        <taxon>Roseospira</taxon>
    </lineage>
</organism>
<dbReference type="InterPro" id="IPR013546">
    <property type="entry name" value="PII_UdlTrfase/GS_AdlTrfase"/>
</dbReference>
<dbReference type="Pfam" id="PF01966">
    <property type="entry name" value="HD"/>
    <property type="match status" value="1"/>
</dbReference>
<protein>
    <recommendedName>
        <fullName evidence="7">Bifunctional uridylyltransferase/uridylyl-removing enzyme</fullName>
        <shortName evidence="7">UTase/UR</shortName>
    </recommendedName>
    <alternativeName>
        <fullName evidence="7">Bifunctional [protein-PII] modification enzyme</fullName>
    </alternativeName>
    <alternativeName>
        <fullName evidence="7">Bifunctional nitrogen sensor protein</fullName>
    </alternativeName>
    <domain>
        <recommendedName>
            <fullName evidence="7">[Protein-PII] uridylyltransferase</fullName>
            <shortName evidence="7">PII uridylyltransferase</shortName>
            <shortName evidence="7">UTase</shortName>
            <ecNumber evidence="7">2.7.7.59</ecNumber>
        </recommendedName>
    </domain>
    <domain>
        <recommendedName>
            <fullName evidence="7">[Protein-PII]-UMP uridylyl-removing enzyme</fullName>
            <shortName evidence="7">UR</shortName>
            <ecNumber evidence="7">3.1.4.-</ecNumber>
        </recommendedName>
    </domain>
</protein>
<gene>
    <name evidence="7" type="primary">glnD</name>
    <name evidence="10" type="ORF">GGD88_002487</name>
</gene>
<feature type="region of interest" description="Uridylyltransferase" evidence="7">
    <location>
        <begin position="1"/>
        <end position="375"/>
    </location>
</feature>
<dbReference type="InterPro" id="IPR045865">
    <property type="entry name" value="ACT-like_dom_sf"/>
</dbReference>
<dbReference type="CDD" id="cd04900">
    <property type="entry name" value="ACT_UUR-like_1"/>
    <property type="match status" value="1"/>
</dbReference>
<dbReference type="CDD" id="cd00077">
    <property type="entry name" value="HDc"/>
    <property type="match status" value="1"/>
</dbReference>
<dbReference type="SUPFAM" id="SSF81301">
    <property type="entry name" value="Nucleotidyltransferase"/>
    <property type="match status" value="1"/>
</dbReference>
<dbReference type="PIRSF" id="PIRSF006288">
    <property type="entry name" value="PII_uridyltransf"/>
    <property type="match status" value="1"/>
</dbReference>
<dbReference type="InterPro" id="IPR043519">
    <property type="entry name" value="NT_sf"/>
</dbReference>
<dbReference type="PROSITE" id="PS51671">
    <property type="entry name" value="ACT"/>
    <property type="match status" value="2"/>
</dbReference>